<comment type="caution">
    <text evidence="1">The sequence shown here is derived from an EMBL/GenBank/DDBJ whole genome shotgun (WGS) entry which is preliminary data.</text>
</comment>
<protein>
    <submittedName>
        <fullName evidence="1">Uncharacterized protein</fullName>
    </submittedName>
</protein>
<gene>
    <name evidence="1" type="ORF">K490DRAFT_62200</name>
</gene>
<name>A0A9P4I163_9PEZI</name>
<dbReference type="Proteomes" id="UP000799776">
    <property type="component" value="Unassembled WGS sequence"/>
</dbReference>
<proteinExistence type="predicted"/>
<evidence type="ECO:0000313" key="2">
    <source>
        <dbReference type="Proteomes" id="UP000799776"/>
    </source>
</evidence>
<sequence length="199" mass="20324">MISSTDRRPSVTACALFGILTSVRRPFEAHLLGPIKTRPLSPTISSPINDTLELTPSPPHTAPNLCSPSVDSGIGSEKTFDHIGLDADAAKSAEPSEIAKPVICSRVSGSARIRIGVSVSRTAAPSLAAPQLIQFYLYQCQRAEDEHESTEYNEAGSRAGGDGAAAAGDLGGSGAGGHAKCGCYDEGAGGGEEGRCGVG</sequence>
<dbReference type="OrthoDB" id="3944567at2759"/>
<accession>A0A9P4I163</accession>
<dbReference type="EMBL" id="ML978712">
    <property type="protein sequence ID" value="KAF2090870.1"/>
    <property type="molecule type" value="Genomic_DNA"/>
</dbReference>
<evidence type="ECO:0000313" key="1">
    <source>
        <dbReference type="EMBL" id="KAF2090870.1"/>
    </source>
</evidence>
<keyword evidence="2" id="KW-1185">Reference proteome</keyword>
<dbReference type="AlphaFoldDB" id="A0A9P4I163"/>
<reference evidence="1" key="1">
    <citation type="journal article" date="2020" name="Stud. Mycol.">
        <title>101 Dothideomycetes genomes: a test case for predicting lifestyles and emergence of pathogens.</title>
        <authorList>
            <person name="Haridas S."/>
            <person name="Albert R."/>
            <person name="Binder M."/>
            <person name="Bloem J."/>
            <person name="Labutti K."/>
            <person name="Salamov A."/>
            <person name="Andreopoulos B."/>
            <person name="Baker S."/>
            <person name="Barry K."/>
            <person name="Bills G."/>
            <person name="Bluhm B."/>
            <person name="Cannon C."/>
            <person name="Castanera R."/>
            <person name="Culley D."/>
            <person name="Daum C."/>
            <person name="Ezra D."/>
            <person name="Gonzalez J."/>
            <person name="Henrissat B."/>
            <person name="Kuo A."/>
            <person name="Liang C."/>
            <person name="Lipzen A."/>
            <person name="Lutzoni F."/>
            <person name="Magnuson J."/>
            <person name="Mondo S."/>
            <person name="Nolan M."/>
            <person name="Ohm R."/>
            <person name="Pangilinan J."/>
            <person name="Park H.-J."/>
            <person name="Ramirez L."/>
            <person name="Alfaro M."/>
            <person name="Sun H."/>
            <person name="Tritt A."/>
            <person name="Yoshinaga Y."/>
            <person name="Zwiers L.-H."/>
            <person name="Turgeon B."/>
            <person name="Goodwin S."/>
            <person name="Spatafora J."/>
            <person name="Crous P."/>
            <person name="Grigoriev I."/>
        </authorList>
    </citation>
    <scope>NUCLEOTIDE SEQUENCE</scope>
    <source>
        <strain evidence="1">CBS 121410</strain>
    </source>
</reference>
<organism evidence="1 2">
    <name type="scientific">Saccharata proteae CBS 121410</name>
    <dbReference type="NCBI Taxonomy" id="1314787"/>
    <lineage>
        <taxon>Eukaryota</taxon>
        <taxon>Fungi</taxon>
        <taxon>Dikarya</taxon>
        <taxon>Ascomycota</taxon>
        <taxon>Pezizomycotina</taxon>
        <taxon>Dothideomycetes</taxon>
        <taxon>Dothideomycetes incertae sedis</taxon>
        <taxon>Botryosphaeriales</taxon>
        <taxon>Saccharataceae</taxon>
        <taxon>Saccharata</taxon>
    </lineage>
</organism>